<dbReference type="SUPFAM" id="SSF51445">
    <property type="entry name" value="(Trans)glycosidases"/>
    <property type="match status" value="1"/>
</dbReference>
<dbReference type="HOGENOM" id="CLU_023351_0_0_10"/>
<name>A0A098BYM0_9BACT</name>
<gene>
    <name evidence="2" type="ORF">ING2E5B_1006</name>
</gene>
<dbReference type="KEGG" id="pbt:ING2E5B_1006"/>
<accession>A0A098BYM0</accession>
<reference evidence="2 3" key="1">
    <citation type="submission" date="2014-08" db="EMBL/GenBank/DDBJ databases">
        <authorList>
            <person name="Wibberg D."/>
        </authorList>
    </citation>
    <scope>NUCLEOTIDE SEQUENCE [LARGE SCALE GENOMIC DNA]</scope>
    <source>
        <strain evidence="3">ING2-E5B</strain>
    </source>
</reference>
<dbReference type="Gene3D" id="3.20.20.80">
    <property type="entry name" value="Glycosidases"/>
    <property type="match status" value="2"/>
</dbReference>
<dbReference type="CDD" id="cd11349">
    <property type="entry name" value="AmyAc_3"/>
    <property type="match status" value="1"/>
</dbReference>
<dbReference type="InterPro" id="IPR017853">
    <property type="entry name" value="GH"/>
</dbReference>
<dbReference type="Proteomes" id="UP000032417">
    <property type="component" value="Chromosome 1"/>
</dbReference>
<dbReference type="Pfam" id="PF00128">
    <property type="entry name" value="Alpha-amylase"/>
    <property type="match status" value="1"/>
</dbReference>
<proteinExistence type="predicted"/>
<dbReference type="EMBL" id="LN515532">
    <property type="protein sequence ID" value="CEA15759.1"/>
    <property type="molecule type" value="Genomic_DNA"/>
</dbReference>
<dbReference type="GO" id="GO:0004556">
    <property type="term" value="F:alpha-amylase activity"/>
    <property type="evidence" value="ECO:0007669"/>
    <property type="project" value="TreeGrafter"/>
</dbReference>
<evidence type="ECO:0000313" key="3">
    <source>
        <dbReference type="Proteomes" id="UP000032417"/>
    </source>
</evidence>
<dbReference type="STRING" id="1562970.ING2E5B_1006"/>
<dbReference type="PATRIC" id="fig|1562970.3.peg.993"/>
<organism evidence="2 3">
    <name type="scientific">Fermentimonas caenicola</name>
    <dbReference type="NCBI Taxonomy" id="1562970"/>
    <lineage>
        <taxon>Bacteria</taxon>
        <taxon>Pseudomonadati</taxon>
        <taxon>Bacteroidota</taxon>
        <taxon>Bacteroidia</taxon>
        <taxon>Bacteroidales</taxon>
        <taxon>Dysgonomonadaceae</taxon>
        <taxon>Fermentimonas</taxon>
    </lineage>
</organism>
<sequence>MKKKYFIYQLLPRLFGNSSSANVFNGTIEENGCGKFNNITIDILKKIKDNGYTHVWYIGILAHASTTDYSVYGIPKEFPEIIKGKAGSPYAIRDYYDVDPDLAVNVQERMAEFEQLIKRTHEIGLKVIIDNVPNHVARNYKSVSKPLNISDFGENDDVTKAFSPQNNFYYLPGQHLEIVHRHGNIKENKYVEFPAKVTGNDSFTNRPSQNDWYDTVKLNYGVDYLNNNEEWFDPIPDTWYKMKDILMFWADKGVDGFRCDMAEMVPVAFWRWSIPQIKAKHPGIIFIAEIYNPSMYRVFIDKNCFDFLYDKVGLYDVLRDVSCGYRPSSDISFTLNNVGDIQKNMLNFMENHDEQRIASDYFLKNGTKGKAAMIVTSCINTNPVMVYAGQELGEKGMDEEGFSGRNGRTSIFDYWSLSTLRRWNNNGLWNDNLLTQEEKDLATFYKNLINLCNDEDAISGGLFYDLMPANYENNEFDSTRLFAFLRGYEKDILLVVANFDSSEKKCTVEIPMHAFSFMHFNNKSEGLLIPLLNKSSEDISFRNDKSSILKIAAHSGEIYRISFM</sequence>
<dbReference type="PANTHER" id="PTHR10357">
    <property type="entry name" value="ALPHA-AMYLASE FAMILY MEMBER"/>
    <property type="match status" value="1"/>
</dbReference>
<dbReference type="PANTHER" id="PTHR10357:SF205">
    <property type="entry name" value="O-GLYCOSYL HYDROLASE FAMILY 13"/>
    <property type="match status" value="1"/>
</dbReference>
<dbReference type="InterPro" id="IPR006047">
    <property type="entry name" value="GH13_cat_dom"/>
</dbReference>
<evidence type="ECO:0000313" key="2">
    <source>
        <dbReference type="EMBL" id="CEA15759.1"/>
    </source>
</evidence>
<protein>
    <recommendedName>
        <fullName evidence="1">Glycosyl hydrolase family 13 catalytic domain-containing protein</fullName>
    </recommendedName>
</protein>
<dbReference type="GO" id="GO:0009313">
    <property type="term" value="P:oligosaccharide catabolic process"/>
    <property type="evidence" value="ECO:0007669"/>
    <property type="project" value="TreeGrafter"/>
</dbReference>
<evidence type="ECO:0000259" key="1">
    <source>
        <dbReference type="SMART" id="SM00642"/>
    </source>
</evidence>
<dbReference type="SUPFAM" id="SSF51011">
    <property type="entry name" value="Glycosyl hydrolase domain"/>
    <property type="match status" value="1"/>
</dbReference>
<dbReference type="SMART" id="SM00642">
    <property type="entry name" value="Aamy"/>
    <property type="match status" value="1"/>
</dbReference>
<keyword evidence="3" id="KW-1185">Reference proteome</keyword>
<dbReference type="AlphaFoldDB" id="A0A098BYM0"/>
<feature type="domain" description="Glycosyl hydrolase family 13 catalytic" evidence="1">
    <location>
        <begin position="9"/>
        <end position="421"/>
    </location>
</feature>